<dbReference type="KEGG" id="qsa:O6P43_009565"/>
<feature type="region of interest" description="Disordered" evidence="1">
    <location>
        <begin position="1"/>
        <end position="28"/>
    </location>
</feature>
<feature type="compositionally biased region" description="Polar residues" evidence="1">
    <location>
        <begin position="19"/>
        <end position="28"/>
    </location>
</feature>
<evidence type="ECO:0000313" key="3">
    <source>
        <dbReference type="Proteomes" id="UP001163823"/>
    </source>
</evidence>
<accession>A0AAD7PYK9</accession>
<dbReference type="Proteomes" id="UP001163823">
    <property type="component" value="Chromosome 4"/>
</dbReference>
<dbReference type="EMBL" id="JARAOO010000004">
    <property type="protein sequence ID" value="KAJ7971552.1"/>
    <property type="molecule type" value="Genomic_DNA"/>
</dbReference>
<dbReference type="PANTHER" id="PTHR34207">
    <property type="entry name" value="PROTEIN BIC1"/>
    <property type="match status" value="1"/>
</dbReference>
<dbReference type="AlphaFoldDB" id="A0AAD7PYK9"/>
<sequence length="194" mass="21865">MKVPTTTHHTTMADHQYSPKHNNTHISTNSKPILESLDAHQDYNGDHVHEQQSPNPITSRKSHTHIAAMASTTTSSATDHQQCNNSNNKKELALLKMQERELGHVEKDQEAVPVDEHEEVSGRDRLKRHRVEVAGSVWVPDIWGQETLLKDWIDCSAFDASLVPNGIMSARAALVNEGRRSNSYSGRFRIENRC</sequence>
<gene>
    <name evidence="2" type="ORF">O6P43_009565</name>
</gene>
<name>A0AAD7PYK9_QUISA</name>
<evidence type="ECO:0000256" key="1">
    <source>
        <dbReference type="SAM" id="MobiDB-lite"/>
    </source>
</evidence>
<organism evidence="2 3">
    <name type="scientific">Quillaja saponaria</name>
    <name type="common">Soap bark tree</name>
    <dbReference type="NCBI Taxonomy" id="32244"/>
    <lineage>
        <taxon>Eukaryota</taxon>
        <taxon>Viridiplantae</taxon>
        <taxon>Streptophyta</taxon>
        <taxon>Embryophyta</taxon>
        <taxon>Tracheophyta</taxon>
        <taxon>Spermatophyta</taxon>
        <taxon>Magnoliopsida</taxon>
        <taxon>eudicotyledons</taxon>
        <taxon>Gunneridae</taxon>
        <taxon>Pentapetalae</taxon>
        <taxon>rosids</taxon>
        <taxon>fabids</taxon>
        <taxon>Fabales</taxon>
        <taxon>Quillajaceae</taxon>
        <taxon>Quillaja</taxon>
    </lineage>
</organism>
<feature type="compositionally biased region" description="Polar residues" evidence="1">
    <location>
        <begin position="1"/>
        <end position="10"/>
    </location>
</feature>
<keyword evidence="3" id="KW-1185">Reference proteome</keyword>
<protein>
    <submittedName>
        <fullName evidence="2">Protein BIC1</fullName>
    </submittedName>
</protein>
<evidence type="ECO:0000313" key="2">
    <source>
        <dbReference type="EMBL" id="KAJ7971552.1"/>
    </source>
</evidence>
<proteinExistence type="predicted"/>
<dbReference type="GO" id="GO:0009785">
    <property type="term" value="P:blue light signaling pathway"/>
    <property type="evidence" value="ECO:0007669"/>
    <property type="project" value="InterPro"/>
</dbReference>
<reference evidence="2" key="1">
    <citation type="journal article" date="2023" name="Science">
        <title>Elucidation of the pathway for biosynthesis of saponin adjuvants from the soapbark tree.</title>
        <authorList>
            <person name="Reed J."/>
            <person name="Orme A."/>
            <person name="El-Demerdash A."/>
            <person name="Owen C."/>
            <person name="Martin L.B.B."/>
            <person name="Misra R.C."/>
            <person name="Kikuchi S."/>
            <person name="Rejzek M."/>
            <person name="Martin A.C."/>
            <person name="Harkess A."/>
            <person name="Leebens-Mack J."/>
            <person name="Louveau T."/>
            <person name="Stephenson M.J."/>
            <person name="Osbourn A."/>
        </authorList>
    </citation>
    <scope>NUCLEOTIDE SEQUENCE</scope>
    <source>
        <strain evidence="2">S10</strain>
    </source>
</reference>
<dbReference type="CDD" id="cd22645">
    <property type="entry name" value="BIC1_CID"/>
    <property type="match status" value="1"/>
</dbReference>
<dbReference type="InterPro" id="IPR040374">
    <property type="entry name" value="BIC"/>
</dbReference>
<dbReference type="PANTHER" id="PTHR34207:SF2">
    <property type="entry name" value="PROTEIN BIC1"/>
    <property type="match status" value="1"/>
</dbReference>
<comment type="caution">
    <text evidence="2">The sequence shown here is derived from an EMBL/GenBank/DDBJ whole genome shotgun (WGS) entry which is preliminary data.</text>
</comment>